<accession>A0A560MIX3</accession>
<dbReference type="EMBL" id="VITY01000001">
    <property type="protein sequence ID" value="TWC07293.1"/>
    <property type="molecule type" value="Genomic_DNA"/>
</dbReference>
<dbReference type="PANTHER" id="PTHR11941:SF54">
    <property type="entry name" value="ENOYL-COA HYDRATASE, MITOCHONDRIAL"/>
    <property type="match status" value="1"/>
</dbReference>
<evidence type="ECO:0000313" key="4">
    <source>
        <dbReference type="Proteomes" id="UP000321304"/>
    </source>
</evidence>
<dbReference type="CDD" id="cd06558">
    <property type="entry name" value="crotonase-like"/>
    <property type="match status" value="1"/>
</dbReference>
<dbReference type="InterPro" id="IPR001753">
    <property type="entry name" value="Enoyl-CoA_hydra/iso"/>
</dbReference>
<gene>
    <name evidence="3" type="ORF">FBZ93_101585</name>
</gene>
<evidence type="ECO:0000256" key="2">
    <source>
        <dbReference type="RuleBase" id="RU003707"/>
    </source>
</evidence>
<dbReference type="Proteomes" id="UP000321304">
    <property type="component" value="Unassembled WGS sequence"/>
</dbReference>
<dbReference type="PANTHER" id="PTHR11941">
    <property type="entry name" value="ENOYL-COA HYDRATASE-RELATED"/>
    <property type="match status" value="1"/>
</dbReference>
<dbReference type="GO" id="GO:0006635">
    <property type="term" value="P:fatty acid beta-oxidation"/>
    <property type="evidence" value="ECO:0007669"/>
    <property type="project" value="TreeGrafter"/>
</dbReference>
<proteinExistence type="inferred from homology"/>
<comment type="caution">
    <text evidence="3">The sequence shown here is derived from an EMBL/GenBank/DDBJ whole genome shotgun (WGS) entry which is preliminary data.</text>
</comment>
<sequence length="256" mass="27524">MLRLESVNYEVRDKIAILTLDEPNKLNALTTGIRAGILEGLKRADNDDQVRVSIITGAGGKAFCAGADIGNFDFDPDKARAFFIGAMEVLSAPERALKPVISAVNGIAYGGGFELAIASDFVFAAESARFAVPEIKLGLLPGFAIIRLKDIVGRAKAKEMSMLGAPVSATEACRLGIVSRVVPDDRLLSDALAFAERIAAQPRLAVQMAKSFYNRGLGGDEMRHAIDGFPFLLTHADAREGIGAFREKREPQFGER</sequence>
<dbReference type="AlphaFoldDB" id="A0A560MIX3"/>
<keyword evidence="4" id="KW-1185">Reference proteome</keyword>
<protein>
    <submittedName>
        <fullName evidence="3">Enoyl-CoA hydratase</fullName>
    </submittedName>
</protein>
<dbReference type="PROSITE" id="PS00166">
    <property type="entry name" value="ENOYL_COA_HYDRATASE"/>
    <property type="match status" value="1"/>
</dbReference>
<evidence type="ECO:0000256" key="1">
    <source>
        <dbReference type="ARBA" id="ARBA00005254"/>
    </source>
</evidence>
<dbReference type="InterPro" id="IPR029045">
    <property type="entry name" value="ClpP/crotonase-like_dom_sf"/>
</dbReference>
<dbReference type="Pfam" id="PF00378">
    <property type="entry name" value="ECH_1"/>
    <property type="match status" value="1"/>
</dbReference>
<dbReference type="InterPro" id="IPR018376">
    <property type="entry name" value="Enoyl-CoA_hyd/isom_CS"/>
</dbReference>
<name>A0A560MIX3_9BRAD</name>
<reference evidence="3 4" key="1">
    <citation type="submission" date="2019-06" db="EMBL/GenBank/DDBJ databases">
        <title>Genomic Encyclopedia of Type Strains, Phase IV (KMG-V): Genome sequencing to study the core and pangenomes of soil and plant-associated prokaryotes.</title>
        <authorList>
            <person name="Whitman W."/>
        </authorList>
    </citation>
    <scope>NUCLEOTIDE SEQUENCE [LARGE SCALE GENOMIC DNA]</scope>
    <source>
        <strain evidence="3 4">BR 10355</strain>
    </source>
</reference>
<dbReference type="RefSeq" id="WP_246667335.1">
    <property type="nucleotide sequence ID" value="NZ_VITY01000001.1"/>
</dbReference>
<dbReference type="GO" id="GO:0003824">
    <property type="term" value="F:catalytic activity"/>
    <property type="evidence" value="ECO:0007669"/>
    <property type="project" value="InterPro"/>
</dbReference>
<dbReference type="SUPFAM" id="SSF52096">
    <property type="entry name" value="ClpP/crotonase"/>
    <property type="match status" value="1"/>
</dbReference>
<comment type="similarity">
    <text evidence="1 2">Belongs to the enoyl-CoA hydratase/isomerase family.</text>
</comment>
<organism evidence="3 4">
    <name type="scientific">Bradyrhizobium macuxiense</name>
    <dbReference type="NCBI Taxonomy" id="1755647"/>
    <lineage>
        <taxon>Bacteria</taxon>
        <taxon>Pseudomonadati</taxon>
        <taxon>Pseudomonadota</taxon>
        <taxon>Alphaproteobacteria</taxon>
        <taxon>Hyphomicrobiales</taxon>
        <taxon>Nitrobacteraceae</taxon>
        <taxon>Bradyrhizobium</taxon>
    </lineage>
</organism>
<dbReference type="Gene3D" id="3.90.226.10">
    <property type="entry name" value="2-enoyl-CoA Hydratase, Chain A, domain 1"/>
    <property type="match status" value="1"/>
</dbReference>
<evidence type="ECO:0000313" key="3">
    <source>
        <dbReference type="EMBL" id="TWC07293.1"/>
    </source>
</evidence>